<dbReference type="Proteomes" id="UP000053105">
    <property type="component" value="Unassembled WGS sequence"/>
</dbReference>
<name>A0A0M9A6H1_9HYME</name>
<dbReference type="InterPro" id="IPR009062">
    <property type="entry name" value="Smac/DIABLO-like_sf"/>
</dbReference>
<dbReference type="OrthoDB" id="6153032at2759"/>
<dbReference type="GO" id="GO:0006915">
    <property type="term" value="P:apoptotic process"/>
    <property type="evidence" value="ECO:0007669"/>
    <property type="project" value="InterPro"/>
</dbReference>
<evidence type="ECO:0008006" key="3">
    <source>
        <dbReference type="Google" id="ProtNLM"/>
    </source>
</evidence>
<dbReference type="GO" id="GO:0005739">
    <property type="term" value="C:mitochondrion"/>
    <property type="evidence" value="ECO:0007669"/>
    <property type="project" value="InterPro"/>
</dbReference>
<dbReference type="AlphaFoldDB" id="A0A0M9A6H1"/>
<evidence type="ECO:0000313" key="2">
    <source>
        <dbReference type="Proteomes" id="UP000053105"/>
    </source>
</evidence>
<evidence type="ECO:0000313" key="1">
    <source>
        <dbReference type="EMBL" id="KOX78217.1"/>
    </source>
</evidence>
<protein>
    <recommendedName>
        <fullName evidence="3">Diablo homolog, mitochondrial</fullName>
    </recommendedName>
</protein>
<sequence>MSLRQFFQVLLKRAGPIMYVTSFTFVNQPETNKPTANDKLQFEPVDVKKLTPEYMIQQSTIDAVNSATQSLTIACTTIMKTSDEYKALLNELITLSRETLEFNVTDSHWDMIVELRSQVQSKKEMLTKLTGYVEYVHKMAVAASELSYLSGMDNLSFTLTKRIDDALKIIKEEVKYIMLLEQEYCDVQKECIENSNKVTSNKSADEKSNEPT</sequence>
<gene>
    <name evidence="1" type="ORF">WN51_09576</name>
</gene>
<reference evidence="1 2" key="1">
    <citation type="submission" date="2015-07" db="EMBL/GenBank/DDBJ databases">
        <title>The genome of Melipona quadrifasciata.</title>
        <authorList>
            <person name="Pan H."/>
            <person name="Kapheim K."/>
        </authorList>
    </citation>
    <scope>NUCLEOTIDE SEQUENCE [LARGE SCALE GENOMIC DNA]</scope>
    <source>
        <strain evidence="1">0111107301</strain>
        <tissue evidence="1">Whole body</tissue>
    </source>
</reference>
<dbReference type="EMBL" id="KQ435726">
    <property type="protein sequence ID" value="KOX78217.1"/>
    <property type="molecule type" value="Genomic_DNA"/>
</dbReference>
<keyword evidence="2" id="KW-1185">Reference proteome</keyword>
<dbReference type="SUPFAM" id="SSF46984">
    <property type="entry name" value="Smac/diablo"/>
    <property type="match status" value="1"/>
</dbReference>
<dbReference type="Gene3D" id="1.20.58.70">
    <property type="match status" value="1"/>
</dbReference>
<proteinExistence type="predicted"/>
<organism evidence="1 2">
    <name type="scientific">Melipona quadrifasciata</name>
    <dbReference type="NCBI Taxonomy" id="166423"/>
    <lineage>
        <taxon>Eukaryota</taxon>
        <taxon>Metazoa</taxon>
        <taxon>Ecdysozoa</taxon>
        <taxon>Arthropoda</taxon>
        <taxon>Hexapoda</taxon>
        <taxon>Insecta</taxon>
        <taxon>Pterygota</taxon>
        <taxon>Neoptera</taxon>
        <taxon>Endopterygota</taxon>
        <taxon>Hymenoptera</taxon>
        <taxon>Apocrita</taxon>
        <taxon>Aculeata</taxon>
        <taxon>Apoidea</taxon>
        <taxon>Anthophila</taxon>
        <taxon>Apidae</taxon>
        <taxon>Melipona</taxon>
    </lineage>
</organism>
<accession>A0A0M9A6H1</accession>